<protein>
    <submittedName>
        <fullName evidence="2">Uncharacterized protein DUF4446</fullName>
    </submittedName>
</protein>
<proteinExistence type="predicted"/>
<gene>
    <name evidence="2" type="ORF">CLV72_103220</name>
</gene>
<accession>A0A2T0Q700</accession>
<evidence type="ECO:0000256" key="1">
    <source>
        <dbReference type="SAM" id="MobiDB-lite"/>
    </source>
</evidence>
<sequence>MYLLALAAIGLLVGIAGLVVGISAHRRAARGLEESLAAINRLLPADNTVVDSRAVRDVALVRYDALKEMSGELSFSVAMLNASGDGFVLTSINGRTETRTYAKIIEGGKGVQTLSPEEYRAIRAARMGEGPGFTLRGAHAVLRARESPENLDGQDPGGGAAEDAGVRLLSKGAPADSL</sequence>
<dbReference type="EMBL" id="PVZC01000003">
    <property type="protein sequence ID" value="PRX99616.1"/>
    <property type="molecule type" value="Genomic_DNA"/>
</dbReference>
<keyword evidence="3" id="KW-1185">Reference proteome</keyword>
<organism evidence="2 3">
    <name type="scientific">Allonocardiopsis opalescens</name>
    <dbReference type="NCBI Taxonomy" id="1144618"/>
    <lineage>
        <taxon>Bacteria</taxon>
        <taxon>Bacillati</taxon>
        <taxon>Actinomycetota</taxon>
        <taxon>Actinomycetes</taxon>
        <taxon>Streptosporangiales</taxon>
        <taxon>Allonocardiopsis</taxon>
    </lineage>
</organism>
<dbReference type="RefSeq" id="WP_245930103.1">
    <property type="nucleotide sequence ID" value="NZ_PVZC01000003.1"/>
</dbReference>
<dbReference type="AlphaFoldDB" id="A0A2T0Q700"/>
<comment type="caution">
    <text evidence="2">The sequence shown here is derived from an EMBL/GenBank/DDBJ whole genome shotgun (WGS) entry which is preliminary data.</text>
</comment>
<evidence type="ECO:0000313" key="3">
    <source>
        <dbReference type="Proteomes" id="UP000237846"/>
    </source>
</evidence>
<feature type="region of interest" description="Disordered" evidence="1">
    <location>
        <begin position="145"/>
        <end position="178"/>
    </location>
</feature>
<dbReference type="Proteomes" id="UP000237846">
    <property type="component" value="Unassembled WGS sequence"/>
</dbReference>
<dbReference type="InterPro" id="IPR027981">
    <property type="entry name" value="DUF4446"/>
</dbReference>
<name>A0A2T0Q700_9ACTN</name>
<reference evidence="2 3" key="1">
    <citation type="submission" date="2018-03" db="EMBL/GenBank/DDBJ databases">
        <title>Genomic Encyclopedia of Archaeal and Bacterial Type Strains, Phase II (KMG-II): from individual species to whole genera.</title>
        <authorList>
            <person name="Goeker M."/>
        </authorList>
    </citation>
    <scope>NUCLEOTIDE SEQUENCE [LARGE SCALE GENOMIC DNA]</scope>
    <source>
        <strain evidence="2 3">DSM 45601</strain>
    </source>
</reference>
<evidence type="ECO:0000313" key="2">
    <source>
        <dbReference type="EMBL" id="PRX99616.1"/>
    </source>
</evidence>
<dbReference type="Pfam" id="PF14584">
    <property type="entry name" value="DUF4446"/>
    <property type="match status" value="1"/>
</dbReference>